<name>A0A4U8QC42_9FIRM</name>
<dbReference type="AlphaFoldDB" id="A0A4U8QC42"/>
<evidence type="ECO:0000313" key="1">
    <source>
        <dbReference type="EMBL" id="TLD01873.1"/>
    </source>
</evidence>
<dbReference type="EMBL" id="QGQD01000025">
    <property type="protein sequence ID" value="TLD01873.1"/>
    <property type="molecule type" value="Genomic_DNA"/>
</dbReference>
<accession>A0A4U8QC42</accession>
<keyword evidence="2" id="KW-1185">Reference proteome</keyword>
<reference evidence="1 2" key="1">
    <citation type="journal article" date="2019" name="Anaerobe">
        <title>Detection of Robinsoniella peoriensis in multiple bone samples of a trauma patient.</title>
        <authorList>
            <person name="Schrottner P."/>
            <person name="Hartwich K."/>
            <person name="Bunk B."/>
            <person name="Schober I."/>
            <person name="Helbig S."/>
            <person name="Rudolph W.W."/>
            <person name="Gunzer F."/>
        </authorList>
    </citation>
    <scope>NUCLEOTIDE SEQUENCE [LARGE SCALE GENOMIC DNA]</scope>
    <source>
        <strain evidence="1 2">DSM 106044</strain>
    </source>
</reference>
<dbReference type="Proteomes" id="UP000306509">
    <property type="component" value="Unassembled WGS sequence"/>
</dbReference>
<sequence length="66" mass="8115">MIEYLQAYRNHIKHGTSRVSFLVELYHWKLVDNDYDFLWEIMPPDISDKELFEFCRKVPGFLKDYN</sequence>
<gene>
    <name evidence="1" type="ORF">DSM106044_01243</name>
</gene>
<comment type="caution">
    <text evidence="1">The sequence shown here is derived from an EMBL/GenBank/DDBJ whole genome shotgun (WGS) entry which is preliminary data.</text>
</comment>
<organism evidence="1 2">
    <name type="scientific">Robinsoniella peoriensis</name>
    <dbReference type="NCBI Taxonomy" id="180332"/>
    <lineage>
        <taxon>Bacteria</taxon>
        <taxon>Bacillati</taxon>
        <taxon>Bacillota</taxon>
        <taxon>Clostridia</taxon>
        <taxon>Lachnospirales</taxon>
        <taxon>Lachnospiraceae</taxon>
        <taxon>Robinsoniella</taxon>
    </lineage>
</organism>
<proteinExistence type="predicted"/>
<protein>
    <submittedName>
        <fullName evidence="1">Uncharacterized protein</fullName>
    </submittedName>
</protein>
<dbReference type="RefSeq" id="WP_027292004.1">
    <property type="nucleotide sequence ID" value="NZ_CABMJZ010000136.1"/>
</dbReference>
<evidence type="ECO:0000313" key="2">
    <source>
        <dbReference type="Proteomes" id="UP000306509"/>
    </source>
</evidence>